<dbReference type="Gene3D" id="3.40.50.1820">
    <property type="entry name" value="alpha/beta hydrolase"/>
    <property type="match status" value="1"/>
</dbReference>
<evidence type="ECO:0000313" key="3">
    <source>
        <dbReference type="EMBL" id="KEZ77467.1"/>
    </source>
</evidence>
<gene>
    <name evidence="3" type="ORF">C41B8_09711</name>
</gene>
<dbReference type="AlphaFoldDB" id="A0A084IL83"/>
<dbReference type="STRING" id="1304275.C41B8_09711"/>
<dbReference type="PRINTS" id="PR00412">
    <property type="entry name" value="EPOXHYDRLASE"/>
</dbReference>
<keyword evidence="4" id="KW-1185">Reference proteome</keyword>
<sequence>MIWHRIADRLAAHFTVVATDLRGYGSSSKPRGTPNHSNYSKRTMAADQVAAMASLGFPQFKLLAHDRGARVGHRMCVDHASAVERAMFLDIAPTLDMYEQTDRQFAAAYFHWFFLIQPFPFPEQLIEANPTAYIDGVMGNRHAGLAPFADEALAAYRQALACPGTAHGMCEDYRAAYSIDLVHDRDDRQQGRKVKCPLRILWGKHGVIESLFDPLTLWRSCAHQVDGHAIDCGHYLAEEAPETLLAEALDFLVD</sequence>
<dbReference type="SUPFAM" id="SSF53474">
    <property type="entry name" value="alpha/beta-Hydrolases"/>
    <property type="match status" value="1"/>
</dbReference>
<name>A0A084IL83_SALHC</name>
<evidence type="ECO:0000313" key="4">
    <source>
        <dbReference type="Proteomes" id="UP000028302"/>
    </source>
</evidence>
<comment type="caution">
    <text evidence="3">The sequence shown here is derived from an EMBL/GenBank/DDBJ whole genome shotgun (WGS) entry which is preliminary data.</text>
</comment>
<reference evidence="3 4" key="1">
    <citation type="submission" date="2013-03" db="EMBL/GenBank/DDBJ databases">
        <title>Salinisphaera hydrothermalis C41B8 Genome Sequencing.</title>
        <authorList>
            <person name="Li C."/>
            <person name="Lai Q."/>
            <person name="Shao Z."/>
        </authorList>
    </citation>
    <scope>NUCLEOTIDE SEQUENCE [LARGE SCALE GENOMIC DNA]</scope>
    <source>
        <strain evidence="3 4">C41B8</strain>
    </source>
</reference>
<keyword evidence="1 3" id="KW-0378">Hydrolase</keyword>
<protein>
    <submittedName>
        <fullName evidence="3">Alpha/beta hydrolase fold protein</fullName>
    </submittedName>
</protein>
<dbReference type="InterPro" id="IPR029058">
    <property type="entry name" value="AB_hydrolase_fold"/>
</dbReference>
<dbReference type="InterPro" id="IPR000073">
    <property type="entry name" value="AB_hydrolase_1"/>
</dbReference>
<dbReference type="PANTHER" id="PTHR43329">
    <property type="entry name" value="EPOXIDE HYDROLASE"/>
    <property type="match status" value="1"/>
</dbReference>
<dbReference type="Pfam" id="PF00561">
    <property type="entry name" value="Abhydrolase_1"/>
    <property type="match status" value="1"/>
</dbReference>
<accession>A0A084IL83</accession>
<dbReference type="EMBL" id="APNK01000012">
    <property type="protein sequence ID" value="KEZ77467.1"/>
    <property type="molecule type" value="Genomic_DNA"/>
</dbReference>
<dbReference type="PATRIC" id="fig|1304275.5.peg.1980"/>
<dbReference type="GO" id="GO:0016787">
    <property type="term" value="F:hydrolase activity"/>
    <property type="evidence" value="ECO:0007669"/>
    <property type="project" value="UniProtKB-KW"/>
</dbReference>
<evidence type="ECO:0000256" key="1">
    <source>
        <dbReference type="ARBA" id="ARBA00022801"/>
    </source>
</evidence>
<dbReference type="Proteomes" id="UP000028302">
    <property type="component" value="Unassembled WGS sequence"/>
</dbReference>
<organism evidence="3 4">
    <name type="scientific">Salinisphaera hydrothermalis (strain C41B8)</name>
    <dbReference type="NCBI Taxonomy" id="1304275"/>
    <lineage>
        <taxon>Bacteria</taxon>
        <taxon>Pseudomonadati</taxon>
        <taxon>Pseudomonadota</taxon>
        <taxon>Gammaproteobacteria</taxon>
        <taxon>Salinisphaerales</taxon>
        <taxon>Salinisphaeraceae</taxon>
        <taxon>Salinisphaera</taxon>
    </lineage>
</organism>
<dbReference type="InterPro" id="IPR000639">
    <property type="entry name" value="Epox_hydrolase-like"/>
</dbReference>
<evidence type="ECO:0000259" key="2">
    <source>
        <dbReference type="Pfam" id="PF00561"/>
    </source>
</evidence>
<dbReference type="eggNOG" id="COG0596">
    <property type="taxonomic scope" value="Bacteria"/>
</dbReference>
<proteinExistence type="predicted"/>
<feature type="domain" description="AB hydrolase-1" evidence="2">
    <location>
        <begin position="2"/>
        <end position="237"/>
    </location>
</feature>